<dbReference type="KEGG" id="ssl:SS1G_12769"/>
<accession>A7F594</accession>
<organism evidence="1 2">
    <name type="scientific">Sclerotinia sclerotiorum (strain ATCC 18683 / 1980 / Ss-1)</name>
    <name type="common">White mold</name>
    <name type="synonym">Whetzelinia sclerotiorum</name>
    <dbReference type="NCBI Taxonomy" id="665079"/>
    <lineage>
        <taxon>Eukaryota</taxon>
        <taxon>Fungi</taxon>
        <taxon>Dikarya</taxon>
        <taxon>Ascomycota</taxon>
        <taxon>Pezizomycotina</taxon>
        <taxon>Leotiomycetes</taxon>
        <taxon>Helotiales</taxon>
        <taxon>Sclerotiniaceae</taxon>
        <taxon>Sclerotinia</taxon>
    </lineage>
</organism>
<dbReference type="EMBL" id="CH476642">
    <property type="protein sequence ID" value="EDN97915.1"/>
    <property type="molecule type" value="Genomic_DNA"/>
</dbReference>
<dbReference type="InParanoid" id="A7F594"/>
<keyword evidence="2" id="KW-1185">Reference proteome</keyword>
<gene>
    <name evidence="1" type="ORF">SS1G_12769</name>
</gene>
<evidence type="ECO:0000313" key="2">
    <source>
        <dbReference type="Proteomes" id="UP000001312"/>
    </source>
</evidence>
<evidence type="ECO:0000313" key="1">
    <source>
        <dbReference type="EMBL" id="EDN97915.1"/>
    </source>
</evidence>
<protein>
    <submittedName>
        <fullName evidence="1">Uncharacterized protein</fullName>
    </submittedName>
</protein>
<sequence length="88" mass="10122">MTLGLHLNKAKKFALTAVFLIGIFKIVVALNKSEEVPKRSAELVMEEKHKMNLYQICGTTTEICEVPRTYQFRVILRRDQLPCSRLSL</sequence>
<dbReference type="Proteomes" id="UP000001312">
    <property type="component" value="Unassembled WGS sequence"/>
</dbReference>
<dbReference type="RefSeq" id="XP_001586194.1">
    <property type="nucleotide sequence ID" value="XM_001586144.1"/>
</dbReference>
<dbReference type="GeneID" id="5482337"/>
<name>A7F594_SCLS1</name>
<dbReference type="AlphaFoldDB" id="A7F594"/>
<proteinExistence type="predicted"/>
<reference evidence="2" key="1">
    <citation type="journal article" date="2011" name="PLoS Genet.">
        <title>Genomic analysis of the necrotrophic fungal pathogens Sclerotinia sclerotiorum and Botrytis cinerea.</title>
        <authorList>
            <person name="Amselem J."/>
            <person name="Cuomo C.A."/>
            <person name="van Kan J.A."/>
            <person name="Viaud M."/>
            <person name="Benito E.P."/>
            <person name="Couloux A."/>
            <person name="Coutinho P.M."/>
            <person name="de Vries R.P."/>
            <person name="Dyer P.S."/>
            <person name="Fillinger S."/>
            <person name="Fournier E."/>
            <person name="Gout L."/>
            <person name="Hahn M."/>
            <person name="Kohn L."/>
            <person name="Lapalu N."/>
            <person name="Plummer K.M."/>
            <person name="Pradier J.M."/>
            <person name="Quevillon E."/>
            <person name="Sharon A."/>
            <person name="Simon A."/>
            <person name="ten Have A."/>
            <person name="Tudzynski B."/>
            <person name="Tudzynski P."/>
            <person name="Wincker P."/>
            <person name="Andrew M."/>
            <person name="Anthouard V."/>
            <person name="Beever R.E."/>
            <person name="Beffa R."/>
            <person name="Benoit I."/>
            <person name="Bouzid O."/>
            <person name="Brault B."/>
            <person name="Chen Z."/>
            <person name="Choquer M."/>
            <person name="Collemare J."/>
            <person name="Cotton P."/>
            <person name="Danchin E.G."/>
            <person name="Da Silva C."/>
            <person name="Gautier A."/>
            <person name="Giraud C."/>
            <person name="Giraud T."/>
            <person name="Gonzalez C."/>
            <person name="Grossetete S."/>
            <person name="Guldener U."/>
            <person name="Henrissat B."/>
            <person name="Howlett B.J."/>
            <person name="Kodira C."/>
            <person name="Kretschmer M."/>
            <person name="Lappartient A."/>
            <person name="Leroch M."/>
            <person name="Levis C."/>
            <person name="Mauceli E."/>
            <person name="Neuveglise C."/>
            <person name="Oeser B."/>
            <person name="Pearson M."/>
            <person name="Poulain J."/>
            <person name="Poussereau N."/>
            <person name="Quesneville H."/>
            <person name="Rascle C."/>
            <person name="Schumacher J."/>
            <person name="Segurens B."/>
            <person name="Sexton A."/>
            <person name="Silva E."/>
            <person name="Sirven C."/>
            <person name="Soanes D.M."/>
            <person name="Talbot N.J."/>
            <person name="Templeton M."/>
            <person name="Yandava C."/>
            <person name="Yarden O."/>
            <person name="Zeng Q."/>
            <person name="Rollins J.A."/>
            <person name="Lebrun M.H."/>
            <person name="Dickman M."/>
        </authorList>
    </citation>
    <scope>NUCLEOTIDE SEQUENCE [LARGE SCALE GENOMIC DNA]</scope>
    <source>
        <strain evidence="2">ATCC 18683 / 1980 / Ss-1</strain>
    </source>
</reference>